<keyword evidence="1" id="KW-1133">Transmembrane helix</keyword>
<feature type="transmembrane region" description="Helical" evidence="1">
    <location>
        <begin position="6"/>
        <end position="23"/>
    </location>
</feature>
<gene>
    <name evidence="2" type="ORF">ACFO5I_12530</name>
</gene>
<feature type="transmembrane region" description="Helical" evidence="1">
    <location>
        <begin position="127"/>
        <end position="146"/>
    </location>
</feature>
<accession>A0ABV9MZG4</accession>
<keyword evidence="1" id="KW-0472">Membrane</keyword>
<evidence type="ECO:0000313" key="2">
    <source>
        <dbReference type="EMBL" id="MFC4720549.1"/>
    </source>
</evidence>
<dbReference type="InterPro" id="IPR036950">
    <property type="entry name" value="PBP_transglycosylase"/>
</dbReference>
<sequence length="388" mass="46700">MNGLFGNNIFFLFLFACITIMNYSRMVESQKIILFYLLTFGLAILKVISVMDSILYLTIVSFFYLEFLTEDVMKIKFVKKLKYKITDFIFLMIVQYKFFLFLITLILTSTRVQTGISNYFPYDNWNINLIMDIFSILVFFITIFKVSKEQFKIRSFTSLLSDVFIPPINESDLIPYKPYFEILIRMEDKTFYLRENSYNILSFDFIWIKIKQYWNQTQELGFEHRVKEYFRVSQVARGYSTLEMQLLRTVALESGYYKTITRKIFEILYTNIIFKSMKEYYENNNYVNNDKFKDYLLSIYISNVRTKIDGVVFTKMTKYLGDKPEFWEKEKFYLSCLGLTFQPSFSEFYVYELYNDLIDDSMFDTDKIRLELEKLSTSDRNYYGGDKK</sequence>
<name>A0ABV9MZG4_9ENTE</name>
<dbReference type="EMBL" id="JBHSGS010000065">
    <property type="protein sequence ID" value="MFC4720549.1"/>
    <property type="molecule type" value="Genomic_DNA"/>
</dbReference>
<organism evidence="2 3">
    <name type="scientific">Enterococcus lemanii</name>
    <dbReference type="NCBI Taxonomy" id="1159752"/>
    <lineage>
        <taxon>Bacteria</taxon>
        <taxon>Bacillati</taxon>
        <taxon>Bacillota</taxon>
        <taxon>Bacilli</taxon>
        <taxon>Lactobacillales</taxon>
        <taxon>Enterococcaceae</taxon>
        <taxon>Enterococcus</taxon>
    </lineage>
</organism>
<keyword evidence="3" id="KW-1185">Reference proteome</keyword>
<reference evidence="3" key="1">
    <citation type="journal article" date="2019" name="Int. J. Syst. Evol. Microbiol.">
        <title>The Global Catalogue of Microorganisms (GCM) 10K type strain sequencing project: providing services to taxonomists for standard genome sequencing and annotation.</title>
        <authorList>
            <consortium name="The Broad Institute Genomics Platform"/>
            <consortium name="The Broad Institute Genome Sequencing Center for Infectious Disease"/>
            <person name="Wu L."/>
            <person name="Ma J."/>
        </authorList>
    </citation>
    <scope>NUCLEOTIDE SEQUENCE [LARGE SCALE GENOMIC DNA]</scope>
    <source>
        <strain evidence="3">CGMCC 1.19032</strain>
    </source>
</reference>
<evidence type="ECO:0000313" key="3">
    <source>
        <dbReference type="Proteomes" id="UP001595969"/>
    </source>
</evidence>
<keyword evidence="1" id="KW-0812">Transmembrane</keyword>
<proteinExistence type="predicted"/>
<feature type="transmembrane region" description="Helical" evidence="1">
    <location>
        <begin position="54"/>
        <end position="73"/>
    </location>
</feature>
<dbReference type="Gene3D" id="1.10.3810.10">
    <property type="entry name" value="Biosynthetic peptidoglycan transglycosylase-like"/>
    <property type="match status" value="1"/>
</dbReference>
<feature type="transmembrane region" description="Helical" evidence="1">
    <location>
        <begin position="85"/>
        <end position="107"/>
    </location>
</feature>
<dbReference type="RefSeq" id="WP_204652968.1">
    <property type="nucleotide sequence ID" value="NZ_JAFBFD010000003.1"/>
</dbReference>
<protein>
    <submittedName>
        <fullName evidence="2">Uncharacterized protein</fullName>
    </submittedName>
</protein>
<comment type="caution">
    <text evidence="2">The sequence shown here is derived from an EMBL/GenBank/DDBJ whole genome shotgun (WGS) entry which is preliminary data.</text>
</comment>
<dbReference type="Proteomes" id="UP001595969">
    <property type="component" value="Unassembled WGS sequence"/>
</dbReference>
<evidence type="ECO:0000256" key="1">
    <source>
        <dbReference type="SAM" id="Phobius"/>
    </source>
</evidence>